<dbReference type="EMBL" id="JBIRRB010000018">
    <property type="protein sequence ID" value="MFI0915226.1"/>
    <property type="molecule type" value="Genomic_DNA"/>
</dbReference>
<accession>A0ABW7TGD4</accession>
<dbReference type="RefSeq" id="WP_397614850.1">
    <property type="nucleotide sequence ID" value="NZ_JBIRRB010000018.1"/>
</dbReference>
<evidence type="ECO:0000313" key="2">
    <source>
        <dbReference type="Proteomes" id="UP001611162"/>
    </source>
</evidence>
<comment type="caution">
    <text evidence="1">The sequence shown here is derived from an EMBL/GenBank/DDBJ whole genome shotgun (WGS) entry which is preliminary data.</text>
</comment>
<name>A0ABW7TGD4_9ACTN</name>
<reference evidence="1 2" key="1">
    <citation type="submission" date="2024-10" db="EMBL/GenBank/DDBJ databases">
        <title>The Natural Products Discovery Center: Release of the First 8490 Sequenced Strains for Exploring Actinobacteria Biosynthetic Diversity.</title>
        <authorList>
            <person name="Kalkreuter E."/>
            <person name="Kautsar S.A."/>
            <person name="Yang D."/>
            <person name="Bader C.D."/>
            <person name="Teijaro C.N."/>
            <person name="Fluegel L."/>
            <person name="Davis C.M."/>
            <person name="Simpson J.R."/>
            <person name="Lauterbach L."/>
            <person name="Steele A.D."/>
            <person name="Gui C."/>
            <person name="Meng S."/>
            <person name="Li G."/>
            <person name="Viehrig K."/>
            <person name="Ye F."/>
            <person name="Su P."/>
            <person name="Kiefer A.F."/>
            <person name="Nichols A."/>
            <person name="Cepeda A.J."/>
            <person name="Yan W."/>
            <person name="Fan B."/>
            <person name="Jiang Y."/>
            <person name="Adhikari A."/>
            <person name="Zheng C.-J."/>
            <person name="Schuster L."/>
            <person name="Cowan T.M."/>
            <person name="Smanski M.J."/>
            <person name="Chevrette M.G."/>
            <person name="De Carvalho L.P.S."/>
            <person name="Shen B."/>
        </authorList>
    </citation>
    <scope>NUCLEOTIDE SEQUENCE [LARGE SCALE GENOMIC DNA]</scope>
    <source>
        <strain evidence="1 2">NPDC020979</strain>
    </source>
</reference>
<proteinExistence type="predicted"/>
<evidence type="ECO:0000313" key="1">
    <source>
        <dbReference type="EMBL" id="MFI0915226.1"/>
    </source>
</evidence>
<sequence>MGMYHATYFAYGIHVTIDIHAWEEAERIDAELPRDRCPDVGHLSAGDYDCDMLFLVTKATEVALGKFEHVTPNTTTAEQLADWNRQLAEAAAALGYGRITEPGWLIVPDLS</sequence>
<keyword evidence="2" id="KW-1185">Reference proteome</keyword>
<organism evidence="1 2">
    <name type="scientific">Streptomyces abikoensis</name>
    <dbReference type="NCBI Taxonomy" id="97398"/>
    <lineage>
        <taxon>Bacteria</taxon>
        <taxon>Bacillati</taxon>
        <taxon>Actinomycetota</taxon>
        <taxon>Actinomycetes</taxon>
        <taxon>Kitasatosporales</taxon>
        <taxon>Streptomycetaceae</taxon>
        <taxon>Streptomyces</taxon>
    </lineage>
</organism>
<dbReference type="Proteomes" id="UP001611162">
    <property type="component" value="Unassembled WGS sequence"/>
</dbReference>
<protein>
    <submittedName>
        <fullName evidence="1">Uncharacterized protein</fullName>
    </submittedName>
</protein>
<gene>
    <name evidence="1" type="ORF">ACH4TF_33055</name>
</gene>